<gene>
    <name evidence="2" type="ORF">DLJ53_01695</name>
</gene>
<proteinExistence type="predicted"/>
<dbReference type="OrthoDB" id="7916805at2"/>
<reference evidence="2 3" key="1">
    <citation type="submission" date="2018-05" db="EMBL/GenBank/DDBJ databases">
        <title>Acuticoccus sediminis sp. nov., isolated from deep-sea sediment of Indian Ocean.</title>
        <authorList>
            <person name="Liu X."/>
            <person name="Lai Q."/>
            <person name="Du Y."/>
            <person name="Sun F."/>
            <person name="Zhang X."/>
            <person name="Wang S."/>
            <person name="Shao Z."/>
        </authorList>
    </citation>
    <scope>NUCLEOTIDE SEQUENCE [LARGE SCALE GENOMIC DNA]</scope>
    <source>
        <strain evidence="2 3">PTG4-2</strain>
    </source>
</reference>
<dbReference type="EMBL" id="QHHQ01000001">
    <property type="protein sequence ID" value="RAI03261.1"/>
    <property type="molecule type" value="Genomic_DNA"/>
</dbReference>
<accession>A0A8B2NWP2</accession>
<evidence type="ECO:0000313" key="2">
    <source>
        <dbReference type="EMBL" id="RAI03261.1"/>
    </source>
</evidence>
<comment type="caution">
    <text evidence="2">The sequence shown here is derived from an EMBL/GenBank/DDBJ whole genome shotgun (WGS) entry which is preliminary data.</text>
</comment>
<evidence type="ECO:0008006" key="4">
    <source>
        <dbReference type="Google" id="ProtNLM"/>
    </source>
</evidence>
<organism evidence="2 3">
    <name type="scientific">Acuticoccus sediminis</name>
    <dbReference type="NCBI Taxonomy" id="2184697"/>
    <lineage>
        <taxon>Bacteria</taxon>
        <taxon>Pseudomonadati</taxon>
        <taxon>Pseudomonadota</taxon>
        <taxon>Alphaproteobacteria</taxon>
        <taxon>Hyphomicrobiales</taxon>
        <taxon>Amorphaceae</taxon>
        <taxon>Acuticoccus</taxon>
    </lineage>
</organism>
<feature type="signal peptide" evidence="1">
    <location>
        <begin position="1"/>
        <end position="23"/>
    </location>
</feature>
<sequence length="113" mass="11726">MSIRRPIVAATLALATLSGAAYAGDAVPNEAHSLDLGTVSGVAYYTVEPEGYRVVATLAENADGTPLRVTSVLAPGQSVTFSTPRAAGIDPVEVEITREADILRVRDTATLTN</sequence>
<keyword evidence="3" id="KW-1185">Reference proteome</keyword>
<keyword evidence="1" id="KW-0732">Signal</keyword>
<evidence type="ECO:0000256" key="1">
    <source>
        <dbReference type="SAM" id="SignalP"/>
    </source>
</evidence>
<protein>
    <recommendedName>
        <fullName evidence="4">DUF5666 domain-containing protein</fullName>
    </recommendedName>
</protein>
<dbReference type="Proteomes" id="UP000249590">
    <property type="component" value="Unassembled WGS sequence"/>
</dbReference>
<evidence type="ECO:0000313" key="3">
    <source>
        <dbReference type="Proteomes" id="UP000249590"/>
    </source>
</evidence>
<dbReference type="AlphaFoldDB" id="A0A8B2NWP2"/>
<feature type="chain" id="PRO_5032701452" description="DUF5666 domain-containing protein" evidence="1">
    <location>
        <begin position="24"/>
        <end position="113"/>
    </location>
</feature>
<name>A0A8B2NWP2_9HYPH</name>
<dbReference type="RefSeq" id="WP_111341778.1">
    <property type="nucleotide sequence ID" value="NZ_JAIWKD010000001.1"/>
</dbReference>